<dbReference type="Proteomes" id="UP000661077">
    <property type="component" value="Unassembled WGS sequence"/>
</dbReference>
<protein>
    <submittedName>
        <fullName evidence="1">Uncharacterized protein</fullName>
    </submittedName>
</protein>
<dbReference type="EMBL" id="JAEVLS010000002">
    <property type="protein sequence ID" value="MBM0105473.1"/>
    <property type="molecule type" value="Genomic_DNA"/>
</dbReference>
<name>A0ABS1WWZ3_9GAMM</name>
<comment type="caution">
    <text evidence="1">The sequence shown here is derived from an EMBL/GenBank/DDBJ whole genome shotgun (WGS) entry which is preliminary data.</text>
</comment>
<accession>A0ABS1WWZ3</accession>
<evidence type="ECO:0000313" key="2">
    <source>
        <dbReference type="Proteomes" id="UP000661077"/>
    </source>
</evidence>
<proteinExistence type="predicted"/>
<evidence type="ECO:0000313" key="1">
    <source>
        <dbReference type="EMBL" id="MBM0105473.1"/>
    </source>
</evidence>
<sequence length="384" mass="42710">MTKPDISRNASRKLTLRGAAALRKRKVRGAAALLAASASIVLSTAAAQPLQEEGQAILKDRKIGYALTHKYWAVYETEGAKTECPQGFNDGPREQFKKLYGDGKKRSIVEAQLKREGEQWHPTTEPESFKFLEAQGNTSYGLNLDGRIGPEDFLSPEGEKGIDNQLYRVIGCIGHYRTMGTINHFENLFMRSYDDARIVIELTEVDDLKNDDAVVVTTYRGSDGLLQDATGEGFIPGGTQRIDLRWGKEYVSQLKGKIVDGVLTTEPADRVMLPWGVTFGTSGHHIFRGFQLSLKLDPQAAEGLMAGYVDVKAFNHHLNTSWSTHHHSYGQLSSPSQYKAMMRLADGYPDPKTGKNTAISSAVRVKFTQVYVRQPEQRELVSKK</sequence>
<organism evidence="1 2">
    <name type="scientific">Steroidobacter gossypii</name>
    <dbReference type="NCBI Taxonomy" id="2805490"/>
    <lineage>
        <taxon>Bacteria</taxon>
        <taxon>Pseudomonadati</taxon>
        <taxon>Pseudomonadota</taxon>
        <taxon>Gammaproteobacteria</taxon>
        <taxon>Steroidobacterales</taxon>
        <taxon>Steroidobacteraceae</taxon>
        <taxon>Steroidobacter</taxon>
    </lineage>
</organism>
<keyword evidence="2" id="KW-1185">Reference proteome</keyword>
<gene>
    <name evidence="1" type="ORF">JM946_11975</name>
</gene>
<dbReference type="RefSeq" id="WP_203167513.1">
    <property type="nucleotide sequence ID" value="NZ_JAEVLS010000002.1"/>
</dbReference>
<reference evidence="1 2" key="1">
    <citation type="journal article" date="2021" name="Int. J. Syst. Evol. Microbiol.">
        <title>Steroidobacter gossypii sp. nov., isolated from soil of cotton cropping field.</title>
        <authorList>
            <person name="Huang R."/>
            <person name="Yang S."/>
            <person name="Zhen C."/>
            <person name="Liu W."/>
        </authorList>
    </citation>
    <scope>NUCLEOTIDE SEQUENCE [LARGE SCALE GENOMIC DNA]</scope>
    <source>
        <strain evidence="1 2">S1-65</strain>
    </source>
</reference>